<gene>
    <name evidence="1" type="ORF">NYZ96_35395</name>
</gene>
<geneLocation type="plasmid" evidence="1 2">
    <name>unnamed2</name>
</geneLocation>
<accession>A0AB38U6D4</accession>
<keyword evidence="1" id="KW-0614">Plasmid</keyword>
<dbReference type="AlphaFoldDB" id="A0AB38U6D4"/>
<organism evidence="1 2">
    <name type="scientific">Burkholderia gladioli</name>
    <name type="common">Pseudomonas marginata</name>
    <name type="synonym">Phytomonas marginata</name>
    <dbReference type="NCBI Taxonomy" id="28095"/>
    <lineage>
        <taxon>Bacteria</taxon>
        <taxon>Pseudomonadati</taxon>
        <taxon>Pseudomonadota</taxon>
        <taxon>Betaproteobacteria</taxon>
        <taxon>Burkholderiales</taxon>
        <taxon>Burkholderiaceae</taxon>
        <taxon>Burkholderia</taxon>
    </lineage>
</organism>
<dbReference type="Proteomes" id="UP001059745">
    <property type="component" value="Plasmid unnamed2"/>
</dbReference>
<evidence type="ECO:0000313" key="2">
    <source>
        <dbReference type="Proteomes" id="UP001059745"/>
    </source>
</evidence>
<reference evidence="1" key="1">
    <citation type="submission" date="2022-09" db="EMBL/GenBank/DDBJ databases">
        <title>Genomic of Burkholderia gladioli.</title>
        <authorList>
            <person name="Wu H."/>
        </authorList>
    </citation>
    <scope>NUCLEOTIDE SEQUENCE</scope>
    <source>
        <strain evidence="1">ZN-S4</strain>
        <plasmid evidence="1">unnamed2</plasmid>
    </source>
</reference>
<evidence type="ECO:0000313" key="1">
    <source>
        <dbReference type="EMBL" id="UWX75457.1"/>
    </source>
</evidence>
<dbReference type="EMBL" id="CP104217">
    <property type="protein sequence ID" value="UWX75457.1"/>
    <property type="molecule type" value="Genomic_DNA"/>
</dbReference>
<proteinExistence type="predicted"/>
<dbReference type="RefSeq" id="WP_164465453.1">
    <property type="nucleotide sequence ID" value="NZ_CADEWH010000019.1"/>
</dbReference>
<protein>
    <submittedName>
        <fullName evidence="1">Uncharacterized protein</fullName>
    </submittedName>
</protein>
<name>A0AB38U6D4_BURGA</name>
<dbReference type="GeneID" id="66462903"/>
<sequence length="54" mass="6198">MLEYQIEALLKTIAQRAFGDEIEVFWSADTEIELIASSLRYALREAFDCGRSVK</sequence>